<name>F5YRX9_MYCSD</name>
<proteinExistence type="predicted"/>
<dbReference type="Proteomes" id="UP000009224">
    <property type="component" value="Chromosome"/>
</dbReference>
<dbReference type="EMBL" id="CP002329">
    <property type="protein sequence ID" value="AEF34761.1"/>
    <property type="molecule type" value="Genomic_DNA"/>
</dbReference>
<evidence type="ECO:0000313" key="2">
    <source>
        <dbReference type="Proteomes" id="UP000009224"/>
    </source>
</evidence>
<dbReference type="AlphaFoldDB" id="F5YRX9"/>
<dbReference type="eggNOG" id="ENOG5031YFP">
    <property type="taxonomic scope" value="Bacteria"/>
</dbReference>
<protein>
    <submittedName>
        <fullName evidence="1">Gp49</fullName>
    </submittedName>
</protein>
<accession>F5YRX9</accession>
<sequence length="49" mass="5526">MLGTSEFVWPTTNKIYRSRSTAKKRAELIESFGATAAIERSSKITWPHA</sequence>
<keyword evidence="2" id="KW-1185">Reference proteome</keyword>
<dbReference type="KEGG" id="mjd:JDM601_0761"/>
<reference evidence="1 2" key="1">
    <citation type="journal article" date="2011" name="J. Bacteriol.">
        <title>Complete genome sequence of a novel clinical isolate, the nontuberculous Mycobacterium strain JDM601.</title>
        <authorList>
            <person name="Zhang Z.Y."/>
            <person name="Sun Z.Q."/>
            <person name="Wang Z.L."/>
            <person name="Wen Z.L."/>
            <person name="Sun Q.W."/>
            <person name="Zhu Z.Q."/>
            <person name="Song Y.Z."/>
            <person name="Zhao J.W."/>
            <person name="Wang H.H."/>
            <person name="Zhang S.L."/>
            <person name="Guo X.K."/>
        </authorList>
    </citation>
    <scope>NUCLEOTIDE SEQUENCE [LARGE SCALE GENOMIC DNA]</scope>
    <source>
        <strain evidence="1 2">JDM601</strain>
    </source>
</reference>
<organism evidence="1 2">
    <name type="scientific">Mycolicibacter sinensis (strain JDM601)</name>
    <name type="common">Mycobacterium sinense</name>
    <dbReference type="NCBI Taxonomy" id="875328"/>
    <lineage>
        <taxon>Bacteria</taxon>
        <taxon>Bacillati</taxon>
        <taxon>Actinomycetota</taxon>
        <taxon>Actinomycetes</taxon>
        <taxon>Mycobacteriales</taxon>
        <taxon>Mycobacteriaceae</taxon>
        <taxon>Mycolicibacter</taxon>
    </lineage>
</organism>
<dbReference type="HOGENOM" id="CLU_3137954_0_0_11"/>
<evidence type="ECO:0000313" key="1">
    <source>
        <dbReference type="EMBL" id="AEF34761.1"/>
    </source>
</evidence>
<gene>
    <name evidence="1" type="ordered locus">JDM601_0761</name>
</gene>